<accession>A0ABR1VQA5</accession>
<keyword evidence="2" id="KW-1185">Reference proteome</keyword>
<comment type="caution">
    <text evidence="1">The sequence shown here is derived from an EMBL/GenBank/DDBJ whole genome shotgun (WGS) entry which is preliminary data.</text>
</comment>
<organism evidence="1 2">
    <name type="scientific">Apiospora saccharicola</name>
    <dbReference type="NCBI Taxonomy" id="335842"/>
    <lineage>
        <taxon>Eukaryota</taxon>
        <taxon>Fungi</taxon>
        <taxon>Dikarya</taxon>
        <taxon>Ascomycota</taxon>
        <taxon>Pezizomycotina</taxon>
        <taxon>Sordariomycetes</taxon>
        <taxon>Xylariomycetidae</taxon>
        <taxon>Amphisphaeriales</taxon>
        <taxon>Apiosporaceae</taxon>
        <taxon>Apiospora</taxon>
    </lineage>
</organism>
<evidence type="ECO:0000313" key="1">
    <source>
        <dbReference type="EMBL" id="KAK8072094.1"/>
    </source>
</evidence>
<proteinExistence type="predicted"/>
<name>A0ABR1VQA5_9PEZI</name>
<gene>
    <name evidence="1" type="ORF">PG996_005442</name>
</gene>
<reference evidence="1 2" key="1">
    <citation type="submission" date="2023-01" db="EMBL/GenBank/DDBJ databases">
        <title>Analysis of 21 Apiospora genomes using comparative genomics revels a genus with tremendous synthesis potential of carbohydrate active enzymes and secondary metabolites.</title>
        <authorList>
            <person name="Sorensen T."/>
        </authorList>
    </citation>
    <scope>NUCLEOTIDE SEQUENCE [LARGE SCALE GENOMIC DNA]</scope>
    <source>
        <strain evidence="1 2">CBS 83171</strain>
    </source>
</reference>
<evidence type="ECO:0000313" key="2">
    <source>
        <dbReference type="Proteomes" id="UP001446871"/>
    </source>
</evidence>
<sequence length="252" mass="27404">MSNEPDIGGKHYRLTQTARPRSSQAYRPAAPSNIDIQARTTKRNVAWTRENASSGRFGIWTKFLVFLGVDVGTAFSKDSNEQFQFREMSTEECFPTNEYLQAAVDAKPVRNYLSRHSLNPKPLYIVVGVKTVTGARVSRSSGRTASAESGFSVDAAAAGSPVAVSVGPEAAFSQSSRDTVSFDGSSDFVFAFRVRKLIVKSREIVQKDENRGAMFGVSDGETGHSPFFEAVGIDEKDHADASDQCVEETATP</sequence>
<protein>
    <submittedName>
        <fullName evidence="1">Uncharacterized protein</fullName>
    </submittedName>
</protein>
<dbReference type="Proteomes" id="UP001446871">
    <property type="component" value="Unassembled WGS sequence"/>
</dbReference>
<dbReference type="EMBL" id="JAQQWM010000003">
    <property type="protein sequence ID" value="KAK8072094.1"/>
    <property type="molecule type" value="Genomic_DNA"/>
</dbReference>